<reference evidence="1 2" key="1">
    <citation type="submission" date="2019-07" db="EMBL/GenBank/DDBJ databases">
        <title>Genomic Encyclopedia of Type Strains, Phase IV (KMG-IV): sequencing the most valuable type-strain genomes for metagenomic binning, comparative biology and taxonomic classification.</title>
        <authorList>
            <person name="Goeker M."/>
        </authorList>
    </citation>
    <scope>NUCLEOTIDE SEQUENCE [LARGE SCALE GENOMIC DNA]</scope>
    <source>
        <strain evidence="1 2">DSM 18961</strain>
    </source>
</reference>
<protein>
    <submittedName>
        <fullName evidence="1">Uncharacterized protein</fullName>
    </submittedName>
</protein>
<name>A0A5S5DSF5_9FLAO</name>
<sequence>MKNITKTLFLILLNLFIISCDNNDDNESILNTLKSNNGLSFNENLEKWNELKIENGNSYTYKIRRSSVFGHTQTTTLVIQNDKVIARSFESYKPDLDSDDFNLILIETYDENESNLGENTNGAELKLIEDYYNDCSSEYLIVTTNNKIITFSTSDSGIITSCGYRDKRCADDCFIGYTISDFEWNKQ</sequence>
<keyword evidence="2" id="KW-1185">Reference proteome</keyword>
<gene>
    <name evidence="1" type="ORF">C7447_10220</name>
</gene>
<comment type="caution">
    <text evidence="1">The sequence shown here is derived from an EMBL/GenBank/DDBJ whole genome shotgun (WGS) entry which is preliminary data.</text>
</comment>
<proteinExistence type="predicted"/>
<dbReference type="EMBL" id="VNIA01000002">
    <property type="protein sequence ID" value="TYP98705.1"/>
    <property type="molecule type" value="Genomic_DNA"/>
</dbReference>
<evidence type="ECO:0000313" key="1">
    <source>
        <dbReference type="EMBL" id="TYP98705.1"/>
    </source>
</evidence>
<accession>A0A5S5DSF5</accession>
<evidence type="ECO:0000313" key="2">
    <source>
        <dbReference type="Proteomes" id="UP000323136"/>
    </source>
</evidence>
<dbReference type="OrthoDB" id="666398at2"/>
<dbReference type="Proteomes" id="UP000323136">
    <property type="component" value="Unassembled WGS sequence"/>
</dbReference>
<dbReference type="RefSeq" id="WP_148869524.1">
    <property type="nucleotide sequence ID" value="NZ_VNIA01000002.1"/>
</dbReference>
<organism evidence="1 2">
    <name type="scientific">Tenacibaculum adriaticum</name>
    <dbReference type="NCBI Taxonomy" id="413713"/>
    <lineage>
        <taxon>Bacteria</taxon>
        <taxon>Pseudomonadati</taxon>
        <taxon>Bacteroidota</taxon>
        <taxon>Flavobacteriia</taxon>
        <taxon>Flavobacteriales</taxon>
        <taxon>Flavobacteriaceae</taxon>
        <taxon>Tenacibaculum</taxon>
    </lineage>
</organism>
<dbReference type="PROSITE" id="PS51257">
    <property type="entry name" value="PROKAR_LIPOPROTEIN"/>
    <property type="match status" value="1"/>
</dbReference>
<dbReference type="AlphaFoldDB" id="A0A5S5DSF5"/>